<dbReference type="GO" id="GO:0051287">
    <property type="term" value="F:NAD binding"/>
    <property type="evidence" value="ECO:0007669"/>
    <property type="project" value="InterPro"/>
</dbReference>
<evidence type="ECO:0000313" key="3">
    <source>
        <dbReference type="EMBL" id="GMK53805.1"/>
    </source>
</evidence>
<name>A0AAD3TN98_9TREE</name>
<dbReference type="SUPFAM" id="SSF48179">
    <property type="entry name" value="6-phosphogluconate dehydrogenase C-terminal domain-like"/>
    <property type="match status" value="2"/>
</dbReference>
<feature type="domain" description="3-hydroxyisobutyrate dehydrogenase-like NAD-binding" evidence="2">
    <location>
        <begin position="114"/>
        <end position="208"/>
    </location>
</feature>
<reference evidence="3" key="2">
    <citation type="submission" date="2023-06" db="EMBL/GenBank/DDBJ databases">
        <authorList>
            <person name="Kobayashi Y."/>
            <person name="Kayamori A."/>
            <person name="Aoki K."/>
            <person name="Shiwa Y."/>
            <person name="Fujita N."/>
            <person name="Sugita T."/>
            <person name="Iwasaki W."/>
            <person name="Tanaka N."/>
            <person name="Takashima M."/>
        </authorList>
    </citation>
    <scope>NUCLEOTIDE SEQUENCE</scope>
    <source>
        <strain evidence="3">HIS016</strain>
    </source>
</reference>
<evidence type="ECO:0000259" key="2">
    <source>
        <dbReference type="Pfam" id="PF14833"/>
    </source>
</evidence>
<protein>
    <recommendedName>
        <fullName evidence="2">3-hydroxyisobutyrate dehydrogenase-like NAD-binding domain-containing protein</fullName>
    </recommendedName>
</protein>
<feature type="compositionally biased region" description="Polar residues" evidence="1">
    <location>
        <begin position="220"/>
        <end position="234"/>
    </location>
</feature>
<dbReference type="EMBL" id="BTCM01000001">
    <property type="protein sequence ID" value="GMK53805.1"/>
    <property type="molecule type" value="Genomic_DNA"/>
</dbReference>
<reference evidence="3" key="1">
    <citation type="journal article" date="2023" name="BMC Genomics">
        <title>Chromosome-level genome assemblies of Cutaneotrichosporon spp. (Trichosporonales, Basidiomycota) reveal imbalanced evolution between nucleotide sequences and chromosome synteny.</title>
        <authorList>
            <person name="Kobayashi Y."/>
            <person name="Kayamori A."/>
            <person name="Aoki K."/>
            <person name="Shiwa Y."/>
            <person name="Matsutani M."/>
            <person name="Fujita N."/>
            <person name="Sugita T."/>
            <person name="Iwasaki W."/>
            <person name="Tanaka N."/>
            <person name="Takashima M."/>
        </authorList>
    </citation>
    <scope>NUCLEOTIDE SEQUENCE</scope>
    <source>
        <strain evidence="3">HIS016</strain>
    </source>
</reference>
<dbReference type="InterPro" id="IPR029154">
    <property type="entry name" value="HIBADH-like_NADP-bd"/>
</dbReference>
<evidence type="ECO:0000256" key="1">
    <source>
        <dbReference type="SAM" id="MobiDB-lite"/>
    </source>
</evidence>
<organism evidence="3 4">
    <name type="scientific">Cutaneotrichosporon spelunceum</name>
    <dbReference type="NCBI Taxonomy" id="1672016"/>
    <lineage>
        <taxon>Eukaryota</taxon>
        <taxon>Fungi</taxon>
        <taxon>Dikarya</taxon>
        <taxon>Basidiomycota</taxon>
        <taxon>Agaricomycotina</taxon>
        <taxon>Tremellomycetes</taxon>
        <taxon>Trichosporonales</taxon>
        <taxon>Trichosporonaceae</taxon>
        <taxon>Cutaneotrichosporon</taxon>
    </lineage>
</organism>
<dbReference type="InterPro" id="IPR013328">
    <property type="entry name" value="6PGD_dom2"/>
</dbReference>
<evidence type="ECO:0000313" key="4">
    <source>
        <dbReference type="Proteomes" id="UP001222932"/>
    </source>
</evidence>
<dbReference type="Proteomes" id="UP001222932">
    <property type="component" value="Unassembled WGS sequence"/>
</dbReference>
<dbReference type="Pfam" id="PF14833">
    <property type="entry name" value="NAD_binding_11"/>
    <property type="match status" value="2"/>
</dbReference>
<comment type="caution">
    <text evidence="3">The sequence shown here is derived from an EMBL/GenBank/DDBJ whole genome shotgun (WGS) entry which is preliminary data.</text>
</comment>
<keyword evidence="4" id="KW-1185">Reference proteome</keyword>
<feature type="domain" description="3-hydroxyisobutyrate dehydrogenase-like NAD-binding" evidence="2">
    <location>
        <begin position="263"/>
        <end position="394"/>
    </location>
</feature>
<dbReference type="InterPro" id="IPR008927">
    <property type="entry name" value="6-PGluconate_DH-like_C_sf"/>
</dbReference>
<dbReference type="Gene3D" id="1.10.1040.10">
    <property type="entry name" value="N-(1-d-carboxylethyl)-l-norvaline Dehydrogenase, domain 2"/>
    <property type="match status" value="2"/>
</dbReference>
<dbReference type="PANTHER" id="PTHR43060">
    <property type="entry name" value="3-HYDROXYISOBUTYRATE DEHYDROGENASE-LIKE 1, MITOCHONDRIAL-RELATED"/>
    <property type="match status" value="1"/>
</dbReference>
<proteinExistence type="predicted"/>
<feature type="region of interest" description="Disordered" evidence="1">
    <location>
        <begin position="215"/>
        <end position="238"/>
    </location>
</feature>
<accession>A0AAD3TN98</accession>
<sequence length="396" mass="42044">MQHIRSLQSTHLILRSSDLNPASLPSIPDDTRPLVIADTGYRSLSALLPLLPSNTLLVVPIAHKDPAPHSVETHARRIVCAGQLGADARAELVDKGMIWLGERIGLAAEYRVLEEGLVAVQTAIAAEACATARALGVEPQIAYDGMMANQGRSWSIEHQGPAMLELESCPPGLTLATARAALRISITLAASLSPPVPTPMRGAAWQAYISTASWHRDPHSSGTDPSATITNSFPSPGRIAEQLAGAGHNADAPRRLEITRRLMRHANAAVLAETLGLASRLGMQVGDVVECLAQGPGGSWVLDAMGEAMRRLRAGERLADVDVTRPSRDLERAVSRTRRDRTSVATALNELSSVLDVTNSIPLATPVAGAAQQVFVWAAAQGLGSQDEVAITRMWA</sequence>
<gene>
    <name evidence="3" type="ORF">CspeluHIS016_0103910</name>
</gene>
<dbReference type="AlphaFoldDB" id="A0AAD3TN98"/>